<dbReference type="Pfam" id="PF17802">
    <property type="entry name" value="SpaA"/>
    <property type="match status" value="1"/>
</dbReference>
<keyword evidence="2" id="KW-0812">Transmembrane</keyword>
<feature type="transmembrane region" description="Helical" evidence="2">
    <location>
        <begin position="415"/>
        <end position="440"/>
    </location>
</feature>
<dbReference type="InterPro" id="IPR041033">
    <property type="entry name" value="SpaA_PFL_dom_1"/>
</dbReference>
<proteinExistence type="predicted"/>
<accession>A0A2M9HIR0</accession>
<gene>
    <name evidence="4" type="ORF">CSQ86_08265</name>
</gene>
<name>A0A2M9HIR0_9BIFI</name>
<dbReference type="GO" id="GO:0005975">
    <property type="term" value="P:carbohydrate metabolic process"/>
    <property type="evidence" value="ECO:0007669"/>
    <property type="project" value="UniProtKB-ARBA"/>
</dbReference>
<dbReference type="Gene3D" id="2.60.40.10">
    <property type="entry name" value="Immunoglobulins"/>
    <property type="match status" value="1"/>
</dbReference>
<dbReference type="NCBIfam" id="TIGR04226">
    <property type="entry name" value="RrgB_K2N_iso_D2"/>
    <property type="match status" value="1"/>
</dbReference>
<dbReference type="InterPro" id="IPR026466">
    <property type="entry name" value="Fim_isopep_form_D2_dom"/>
</dbReference>
<sequence>MTAVAKAQDETAGSVAGAAANAADKTVTLDVPQGWYLVTDTTTDKDGKTVSGGASAIVATIVDNNTNYEFPVVNTDLTQKNPSDPNGGLILVTGQVNAKHADNNVPTKTSDKDDQGTVGYGDTVNYTISEQIADTRNYDADHPLSLYIKDVASKGLAVPASANDFTVFYDANNNGKLDGNETRLTADTDYVLYSQTGGQTKGTTTVIKVNNVAGKDGQTLVVRYTATVTEDAAFDGVTNTVSVGNDNQNWVDGTPNKLNTTEVKFQKIGVDSDVLGLNGAQFVLSTKDGVTGNGQAMNYYKWFDKVNDWETTGHWGFVTKDQATRFDSKTLTNADGNLTKGVVSFQGLPAGTYTVEEVVAPNGYSSQFLPTFEVTINKDGSATFSKDKLGLVTPSTDPNKLTTVKNVKSITQLPLTGAAGTALFVVIAALLAGAGVTVFAKSHSTKHALEA</sequence>
<dbReference type="AlphaFoldDB" id="A0A2M9HIR0"/>
<dbReference type="OrthoDB" id="3240140at2"/>
<reference evidence="5" key="1">
    <citation type="submission" date="2017-10" db="EMBL/GenBank/DDBJ databases">
        <title>Draft genome sequences of strains TRE 1, TRE 9, TRE H and TRI 7, isolated from tamarins, belonging to four potential novel Bifidobacterium species.</title>
        <authorList>
            <person name="Mattarelli P."/>
            <person name="Modesto M."/>
            <person name="Puglisi E."/>
            <person name="Morelli L."/>
            <person name="Bonetti A."/>
            <person name="Spezio C."/>
            <person name="Sandri C."/>
        </authorList>
    </citation>
    <scope>NUCLEOTIDE SEQUENCE [LARGE SCALE GENOMIC DNA]</scope>
    <source>
        <strain evidence="5">TREH</strain>
    </source>
</reference>
<keyword evidence="2" id="KW-0472">Membrane</keyword>
<dbReference type="Proteomes" id="UP000229239">
    <property type="component" value="Unassembled WGS sequence"/>
</dbReference>
<comment type="caution">
    <text evidence="4">The sequence shown here is derived from an EMBL/GenBank/DDBJ whole genome shotgun (WGS) entry which is preliminary data.</text>
</comment>
<feature type="compositionally biased region" description="Low complexity" evidence="1">
    <location>
        <begin position="12"/>
        <end position="21"/>
    </location>
</feature>
<evidence type="ECO:0000313" key="4">
    <source>
        <dbReference type="EMBL" id="PJM76696.1"/>
    </source>
</evidence>
<organism evidence="4 5">
    <name type="scientific">Bifidobacterium felsineum</name>
    <dbReference type="NCBI Taxonomy" id="2045440"/>
    <lineage>
        <taxon>Bacteria</taxon>
        <taxon>Bacillati</taxon>
        <taxon>Actinomycetota</taxon>
        <taxon>Actinomycetes</taxon>
        <taxon>Bifidobacteriales</taxon>
        <taxon>Bifidobacteriaceae</taxon>
        <taxon>Bifidobacterium</taxon>
    </lineage>
</organism>
<feature type="domain" description="SpaA-like prealbumin fold" evidence="3">
    <location>
        <begin position="263"/>
        <end position="383"/>
    </location>
</feature>
<evidence type="ECO:0000256" key="2">
    <source>
        <dbReference type="SAM" id="Phobius"/>
    </source>
</evidence>
<evidence type="ECO:0000256" key="1">
    <source>
        <dbReference type="SAM" id="MobiDB-lite"/>
    </source>
</evidence>
<dbReference type="InterPro" id="IPR013783">
    <property type="entry name" value="Ig-like_fold"/>
</dbReference>
<feature type="region of interest" description="Disordered" evidence="1">
    <location>
        <begin position="1"/>
        <end position="21"/>
    </location>
</feature>
<protein>
    <recommendedName>
        <fullName evidence="3">SpaA-like prealbumin fold domain-containing protein</fullName>
    </recommendedName>
</protein>
<dbReference type="Gene3D" id="2.60.40.740">
    <property type="match status" value="1"/>
</dbReference>
<dbReference type="EMBL" id="PEBJ01000004">
    <property type="protein sequence ID" value="PJM76696.1"/>
    <property type="molecule type" value="Genomic_DNA"/>
</dbReference>
<keyword evidence="5" id="KW-1185">Reference proteome</keyword>
<evidence type="ECO:0000259" key="3">
    <source>
        <dbReference type="Pfam" id="PF17802"/>
    </source>
</evidence>
<evidence type="ECO:0000313" key="5">
    <source>
        <dbReference type="Proteomes" id="UP000229239"/>
    </source>
</evidence>
<keyword evidence="2" id="KW-1133">Transmembrane helix</keyword>